<evidence type="ECO:0000313" key="2">
    <source>
        <dbReference type="Proteomes" id="UP001558613"/>
    </source>
</evidence>
<dbReference type="Proteomes" id="UP001558613">
    <property type="component" value="Unassembled WGS sequence"/>
</dbReference>
<organism evidence="1 2">
    <name type="scientific">Cirrhinus molitorella</name>
    <name type="common">mud carp</name>
    <dbReference type="NCBI Taxonomy" id="172907"/>
    <lineage>
        <taxon>Eukaryota</taxon>
        <taxon>Metazoa</taxon>
        <taxon>Chordata</taxon>
        <taxon>Craniata</taxon>
        <taxon>Vertebrata</taxon>
        <taxon>Euteleostomi</taxon>
        <taxon>Actinopterygii</taxon>
        <taxon>Neopterygii</taxon>
        <taxon>Teleostei</taxon>
        <taxon>Ostariophysi</taxon>
        <taxon>Cypriniformes</taxon>
        <taxon>Cyprinidae</taxon>
        <taxon>Labeoninae</taxon>
        <taxon>Labeonini</taxon>
        <taxon>Cirrhinus</taxon>
    </lineage>
</organism>
<comment type="caution">
    <text evidence="1">The sequence shown here is derived from an EMBL/GenBank/DDBJ whole genome shotgun (WGS) entry which is preliminary data.</text>
</comment>
<accession>A0ABR3MRC9</accession>
<dbReference type="EMBL" id="JAYMGO010000010">
    <property type="protein sequence ID" value="KAL1267188.1"/>
    <property type="molecule type" value="Genomic_DNA"/>
</dbReference>
<name>A0ABR3MRC9_9TELE</name>
<gene>
    <name evidence="1" type="ORF">QQF64_002863</name>
</gene>
<protein>
    <submittedName>
        <fullName evidence="1">Uncharacterized protein</fullName>
    </submittedName>
</protein>
<reference evidence="1 2" key="1">
    <citation type="submission" date="2023-09" db="EMBL/GenBank/DDBJ databases">
        <authorList>
            <person name="Wang M."/>
        </authorList>
    </citation>
    <scope>NUCLEOTIDE SEQUENCE [LARGE SCALE GENOMIC DNA]</scope>
    <source>
        <strain evidence="1">GT-2023</strain>
        <tissue evidence="1">Liver</tissue>
    </source>
</reference>
<proteinExistence type="predicted"/>
<evidence type="ECO:0000313" key="1">
    <source>
        <dbReference type="EMBL" id="KAL1267188.1"/>
    </source>
</evidence>
<sequence>MGLEQHVRTVIGFAHSGAELLFICAISEPARKVEGLLMETAQDRNHYFKPKPFMESLSYSSKPLAKFCLWKCEADEAQWKAFIFLFS</sequence>
<keyword evidence="2" id="KW-1185">Reference proteome</keyword>